<sequence length="69" mass="8347">HMRRETKSNMNQSYKHFKFSYLQSKLCTNSVDLRMFNTTRSFYSRHSLQTFTAAILEKLMLTWKSTNFI</sequence>
<protein>
    <submittedName>
        <fullName evidence="1">Uncharacterized protein</fullName>
    </submittedName>
</protein>
<reference evidence="1" key="1">
    <citation type="submission" date="2014-12" db="EMBL/GenBank/DDBJ databases">
        <title>Insight into the proteome of Arion vulgaris.</title>
        <authorList>
            <person name="Aradska J."/>
            <person name="Bulat T."/>
            <person name="Smidak R."/>
            <person name="Sarate P."/>
            <person name="Gangsoo J."/>
            <person name="Sialana F."/>
            <person name="Bilban M."/>
            <person name="Lubec G."/>
        </authorList>
    </citation>
    <scope>NUCLEOTIDE SEQUENCE</scope>
    <source>
        <tissue evidence="1">Skin</tissue>
    </source>
</reference>
<evidence type="ECO:0000313" key="1">
    <source>
        <dbReference type="EMBL" id="CEK52613.1"/>
    </source>
</evidence>
<dbReference type="AlphaFoldDB" id="A0A0B6Y911"/>
<proteinExistence type="predicted"/>
<gene>
    <name evidence="1" type="primary">ORF17410</name>
</gene>
<dbReference type="EMBL" id="HACG01005748">
    <property type="protein sequence ID" value="CEK52613.1"/>
    <property type="molecule type" value="Transcribed_RNA"/>
</dbReference>
<organism evidence="1">
    <name type="scientific">Arion vulgaris</name>
    <dbReference type="NCBI Taxonomy" id="1028688"/>
    <lineage>
        <taxon>Eukaryota</taxon>
        <taxon>Metazoa</taxon>
        <taxon>Spiralia</taxon>
        <taxon>Lophotrochozoa</taxon>
        <taxon>Mollusca</taxon>
        <taxon>Gastropoda</taxon>
        <taxon>Heterobranchia</taxon>
        <taxon>Euthyneura</taxon>
        <taxon>Panpulmonata</taxon>
        <taxon>Eupulmonata</taxon>
        <taxon>Stylommatophora</taxon>
        <taxon>Helicina</taxon>
        <taxon>Arionoidea</taxon>
        <taxon>Arionidae</taxon>
        <taxon>Arion</taxon>
    </lineage>
</organism>
<name>A0A0B6Y911_9EUPU</name>
<accession>A0A0B6Y911</accession>
<feature type="non-terminal residue" evidence="1">
    <location>
        <position position="1"/>
    </location>
</feature>